<feature type="compositionally biased region" description="Basic and acidic residues" evidence="1">
    <location>
        <begin position="1"/>
        <end position="12"/>
    </location>
</feature>
<feature type="compositionally biased region" description="Basic and acidic residues" evidence="1">
    <location>
        <begin position="303"/>
        <end position="312"/>
    </location>
</feature>
<organism evidence="2 3">
    <name type="scientific">Trametes coccinea (strain BRFM310)</name>
    <name type="common">Pycnoporus coccineus</name>
    <dbReference type="NCBI Taxonomy" id="1353009"/>
    <lineage>
        <taxon>Eukaryota</taxon>
        <taxon>Fungi</taxon>
        <taxon>Dikarya</taxon>
        <taxon>Basidiomycota</taxon>
        <taxon>Agaricomycotina</taxon>
        <taxon>Agaricomycetes</taxon>
        <taxon>Polyporales</taxon>
        <taxon>Polyporaceae</taxon>
        <taxon>Trametes</taxon>
    </lineage>
</organism>
<evidence type="ECO:0000313" key="3">
    <source>
        <dbReference type="Proteomes" id="UP000193067"/>
    </source>
</evidence>
<accession>A0A1Y2IRI9</accession>
<feature type="region of interest" description="Disordered" evidence="1">
    <location>
        <begin position="169"/>
        <end position="198"/>
    </location>
</feature>
<proteinExistence type="predicted"/>
<name>A0A1Y2IRI9_TRAC3</name>
<dbReference type="AlphaFoldDB" id="A0A1Y2IRI9"/>
<evidence type="ECO:0008006" key="4">
    <source>
        <dbReference type="Google" id="ProtNLM"/>
    </source>
</evidence>
<dbReference type="STRING" id="1353009.A0A1Y2IRI9"/>
<reference evidence="2 3" key="1">
    <citation type="journal article" date="2015" name="Biotechnol. Biofuels">
        <title>Enhanced degradation of softwood versus hardwood by the white-rot fungus Pycnoporus coccineus.</title>
        <authorList>
            <person name="Couturier M."/>
            <person name="Navarro D."/>
            <person name="Chevret D."/>
            <person name="Henrissat B."/>
            <person name="Piumi F."/>
            <person name="Ruiz-Duenas F.J."/>
            <person name="Martinez A.T."/>
            <person name="Grigoriev I.V."/>
            <person name="Riley R."/>
            <person name="Lipzen A."/>
            <person name="Berrin J.G."/>
            <person name="Master E.R."/>
            <person name="Rosso M.N."/>
        </authorList>
    </citation>
    <scope>NUCLEOTIDE SEQUENCE [LARGE SCALE GENOMIC DNA]</scope>
    <source>
        <strain evidence="2 3">BRFM310</strain>
    </source>
</reference>
<keyword evidence="3" id="KW-1185">Reference proteome</keyword>
<dbReference type="Proteomes" id="UP000193067">
    <property type="component" value="Unassembled WGS sequence"/>
</dbReference>
<feature type="region of interest" description="Disordered" evidence="1">
    <location>
        <begin position="91"/>
        <end position="120"/>
    </location>
</feature>
<feature type="region of interest" description="Disordered" evidence="1">
    <location>
        <begin position="1"/>
        <end position="23"/>
    </location>
</feature>
<sequence>MSRRIMSEEHKALGYRPPPGSLASQAQAVIARHESKRADEHALTLNEEQIRQAALADAERIKQQRDSGAGSAAKVDLNAVGEAEARKLMSDEHKALGYRPPPGSLASEAQSAAAKHPDASAGVDSTILAKAALEDATHIASSDGSSRELDLKQVGEAEARKLMSEEHRALGYRPPPGSLASTAQAEAAKHPDAHADVDQATLAEAALKDAERIAAERAANLANVGEAEARKIMSEEHKTLGYRPPPGSLAATAQSAAAKHPDASSGVSKDMASSLVSEAHKARGHLPESGTIAPTAQSLADKNAQDGGDRSLADAGAV</sequence>
<feature type="region of interest" description="Disordered" evidence="1">
    <location>
        <begin position="235"/>
        <end position="318"/>
    </location>
</feature>
<dbReference type="EMBL" id="KZ084099">
    <property type="protein sequence ID" value="OSD03736.1"/>
    <property type="molecule type" value="Genomic_DNA"/>
</dbReference>
<gene>
    <name evidence="2" type="ORF">PYCCODRAFT_1444315</name>
</gene>
<evidence type="ECO:0000256" key="1">
    <source>
        <dbReference type="SAM" id="MobiDB-lite"/>
    </source>
</evidence>
<evidence type="ECO:0000313" key="2">
    <source>
        <dbReference type="EMBL" id="OSD03736.1"/>
    </source>
</evidence>
<feature type="compositionally biased region" description="Basic and acidic residues" evidence="1">
    <location>
        <begin position="187"/>
        <end position="197"/>
    </location>
</feature>
<protein>
    <recommendedName>
        <fullName evidence="4">SMP domain-containing protein</fullName>
    </recommendedName>
</protein>
<dbReference type="OrthoDB" id="2799468at2759"/>